<gene>
    <name evidence="1" type="ORF">FB45DRAFT_672119</name>
</gene>
<sequence length="65" mass="7539">LFSYLVMQLRDRYPDLAYLHVIEKSFQKTSFIWEIWNDRPLISAGGYTRKTALAAAEEKGDAPVF</sequence>
<evidence type="ECO:0000313" key="2">
    <source>
        <dbReference type="Proteomes" id="UP001221142"/>
    </source>
</evidence>
<organism evidence="1 2">
    <name type="scientific">Roridomyces roridus</name>
    <dbReference type="NCBI Taxonomy" id="1738132"/>
    <lineage>
        <taxon>Eukaryota</taxon>
        <taxon>Fungi</taxon>
        <taxon>Dikarya</taxon>
        <taxon>Basidiomycota</taxon>
        <taxon>Agaricomycotina</taxon>
        <taxon>Agaricomycetes</taxon>
        <taxon>Agaricomycetidae</taxon>
        <taxon>Agaricales</taxon>
        <taxon>Marasmiineae</taxon>
        <taxon>Mycenaceae</taxon>
        <taxon>Roridomyces</taxon>
    </lineage>
</organism>
<protein>
    <submittedName>
        <fullName evidence="1">Uncharacterized protein</fullName>
    </submittedName>
</protein>
<proteinExistence type="predicted"/>
<dbReference type="Proteomes" id="UP001221142">
    <property type="component" value="Unassembled WGS sequence"/>
</dbReference>
<keyword evidence="2" id="KW-1185">Reference proteome</keyword>
<feature type="non-terminal residue" evidence="1">
    <location>
        <position position="65"/>
    </location>
</feature>
<dbReference type="AlphaFoldDB" id="A0AAD7AYB6"/>
<reference evidence="1" key="1">
    <citation type="submission" date="2023-03" db="EMBL/GenBank/DDBJ databases">
        <title>Massive genome expansion in bonnet fungi (Mycena s.s.) driven by repeated elements and novel gene families across ecological guilds.</title>
        <authorList>
            <consortium name="Lawrence Berkeley National Laboratory"/>
            <person name="Harder C.B."/>
            <person name="Miyauchi S."/>
            <person name="Viragh M."/>
            <person name="Kuo A."/>
            <person name="Thoen E."/>
            <person name="Andreopoulos B."/>
            <person name="Lu D."/>
            <person name="Skrede I."/>
            <person name="Drula E."/>
            <person name="Henrissat B."/>
            <person name="Morin E."/>
            <person name="Kohler A."/>
            <person name="Barry K."/>
            <person name="LaButti K."/>
            <person name="Morin E."/>
            <person name="Salamov A."/>
            <person name="Lipzen A."/>
            <person name="Mereny Z."/>
            <person name="Hegedus B."/>
            <person name="Baldrian P."/>
            <person name="Stursova M."/>
            <person name="Weitz H."/>
            <person name="Taylor A."/>
            <person name="Grigoriev I.V."/>
            <person name="Nagy L.G."/>
            <person name="Martin F."/>
            <person name="Kauserud H."/>
        </authorList>
    </citation>
    <scope>NUCLEOTIDE SEQUENCE</scope>
    <source>
        <strain evidence="1">9284</strain>
    </source>
</reference>
<name>A0AAD7AYB6_9AGAR</name>
<dbReference type="EMBL" id="JARKIF010000114">
    <property type="protein sequence ID" value="KAJ7604158.1"/>
    <property type="molecule type" value="Genomic_DNA"/>
</dbReference>
<accession>A0AAD7AYB6</accession>
<evidence type="ECO:0000313" key="1">
    <source>
        <dbReference type="EMBL" id="KAJ7604158.1"/>
    </source>
</evidence>
<comment type="caution">
    <text evidence="1">The sequence shown here is derived from an EMBL/GenBank/DDBJ whole genome shotgun (WGS) entry which is preliminary data.</text>
</comment>
<feature type="non-terminal residue" evidence="1">
    <location>
        <position position="1"/>
    </location>
</feature>